<organism evidence="1">
    <name type="scientific">metagenome</name>
    <dbReference type="NCBI Taxonomy" id="256318"/>
    <lineage>
        <taxon>unclassified sequences</taxon>
        <taxon>metagenomes</taxon>
    </lineage>
</organism>
<dbReference type="EMBL" id="UIDG01000648">
    <property type="protein sequence ID" value="SUS08874.1"/>
    <property type="molecule type" value="Genomic_DNA"/>
</dbReference>
<accession>A0A380TMD3</accession>
<sequence>MNGFEKSLNSTAGLGVELAMWPPRNATEHDIAVVVARAKELRAMEIARFGRQVGQTIGSLWRRSGRLLPAAAQ</sequence>
<protein>
    <submittedName>
        <fullName evidence="1">Uncharacterized protein</fullName>
    </submittedName>
</protein>
<gene>
    <name evidence="1" type="ORF">DF3PB_920006</name>
</gene>
<proteinExistence type="predicted"/>
<reference evidence="1" key="1">
    <citation type="submission" date="2018-07" db="EMBL/GenBank/DDBJ databases">
        <authorList>
            <person name="Quirk P.G."/>
            <person name="Krulwich T.A."/>
        </authorList>
    </citation>
    <scope>NUCLEOTIDE SEQUENCE</scope>
</reference>
<evidence type="ECO:0000313" key="1">
    <source>
        <dbReference type="EMBL" id="SUS08874.1"/>
    </source>
</evidence>
<dbReference type="AlphaFoldDB" id="A0A380TMD3"/>
<name>A0A380TMD3_9ZZZZ</name>